<organism evidence="1 2">
    <name type="scientific">Alligator mississippiensis</name>
    <name type="common">American alligator</name>
    <dbReference type="NCBI Taxonomy" id="8496"/>
    <lineage>
        <taxon>Eukaryota</taxon>
        <taxon>Metazoa</taxon>
        <taxon>Chordata</taxon>
        <taxon>Craniata</taxon>
        <taxon>Vertebrata</taxon>
        <taxon>Euteleostomi</taxon>
        <taxon>Archelosauria</taxon>
        <taxon>Archosauria</taxon>
        <taxon>Crocodylia</taxon>
        <taxon>Alligatoridae</taxon>
        <taxon>Alligatorinae</taxon>
        <taxon>Alligator</taxon>
    </lineage>
</organism>
<sequence>MQACIGFLYPLHLQDSKRQKWAKLSVSCWRSGCSDSKGRGCKYALVSHVPNHGSLEEQTEVAMLQHQFSEEGVQVPHESK</sequence>
<dbReference type="EMBL" id="AKHW03000487">
    <property type="protein sequence ID" value="KYO46841.1"/>
    <property type="molecule type" value="Genomic_DNA"/>
</dbReference>
<reference evidence="1 2" key="1">
    <citation type="journal article" date="2012" name="Genome Biol.">
        <title>Sequencing three crocodilian genomes to illuminate the evolution of archosaurs and amniotes.</title>
        <authorList>
            <person name="St John J.A."/>
            <person name="Braun E.L."/>
            <person name="Isberg S.R."/>
            <person name="Miles L.G."/>
            <person name="Chong A.Y."/>
            <person name="Gongora J."/>
            <person name="Dalzell P."/>
            <person name="Moran C."/>
            <person name="Bed'hom B."/>
            <person name="Abzhanov A."/>
            <person name="Burgess S.C."/>
            <person name="Cooksey A.M."/>
            <person name="Castoe T.A."/>
            <person name="Crawford N.G."/>
            <person name="Densmore L.D."/>
            <person name="Drew J.C."/>
            <person name="Edwards S.V."/>
            <person name="Faircloth B.C."/>
            <person name="Fujita M.K."/>
            <person name="Greenwold M.J."/>
            <person name="Hoffmann F.G."/>
            <person name="Howard J.M."/>
            <person name="Iguchi T."/>
            <person name="Janes D.E."/>
            <person name="Khan S.Y."/>
            <person name="Kohno S."/>
            <person name="de Koning A.J."/>
            <person name="Lance S.L."/>
            <person name="McCarthy F.M."/>
            <person name="McCormack J.E."/>
            <person name="Merchant M.E."/>
            <person name="Peterson D.G."/>
            <person name="Pollock D.D."/>
            <person name="Pourmand N."/>
            <person name="Raney B.J."/>
            <person name="Roessler K.A."/>
            <person name="Sanford J.R."/>
            <person name="Sawyer R.H."/>
            <person name="Schmidt C.J."/>
            <person name="Triplett E.W."/>
            <person name="Tuberville T.D."/>
            <person name="Venegas-Anaya M."/>
            <person name="Howard J.T."/>
            <person name="Jarvis E.D."/>
            <person name="Guillette L.J.Jr."/>
            <person name="Glenn T.C."/>
            <person name="Green R.E."/>
            <person name="Ray D.A."/>
        </authorList>
    </citation>
    <scope>NUCLEOTIDE SEQUENCE [LARGE SCALE GENOMIC DNA]</scope>
    <source>
        <strain evidence="1">KSC_2009_1</strain>
    </source>
</reference>
<dbReference type="AlphaFoldDB" id="A0A151PCM9"/>
<dbReference type="Proteomes" id="UP000050525">
    <property type="component" value="Unassembled WGS sequence"/>
</dbReference>
<proteinExistence type="predicted"/>
<name>A0A151PCM9_ALLMI</name>
<gene>
    <name evidence="1" type="ORF">Y1Q_0014438</name>
</gene>
<comment type="caution">
    <text evidence="1">The sequence shown here is derived from an EMBL/GenBank/DDBJ whole genome shotgun (WGS) entry which is preliminary data.</text>
</comment>
<keyword evidence="2" id="KW-1185">Reference proteome</keyword>
<accession>A0A151PCM9</accession>
<evidence type="ECO:0000313" key="1">
    <source>
        <dbReference type="EMBL" id="KYO46841.1"/>
    </source>
</evidence>
<evidence type="ECO:0000313" key="2">
    <source>
        <dbReference type="Proteomes" id="UP000050525"/>
    </source>
</evidence>
<protein>
    <submittedName>
        <fullName evidence="1">Uncharacterized protein</fullName>
    </submittedName>
</protein>